<dbReference type="InterPro" id="IPR003615">
    <property type="entry name" value="HNH_nuc"/>
</dbReference>
<dbReference type="CDD" id="cd00085">
    <property type="entry name" value="HNHc"/>
    <property type="match status" value="1"/>
</dbReference>
<evidence type="ECO:0000313" key="1">
    <source>
        <dbReference type="EMBL" id="AMP98963.1"/>
    </source>
</evidence>
<dbReference type="EMBL" id="CP014504">
    <property type="protein sequence ID" value="AMP98963.1"/>
    <property type="molecule type" value="Genomic_DNA"/>
</dbReference>
<dbReference type="PATRIC" id="fig|188932.3.peg.2163"/>
<dbReference type="OrthoDB" id="5918473at2"/>
<reference evidence="1 2" key="1">
    <citation type="submission" date="2016-03" db="EMBL/GenBank/DDBJ databases">
        <title>Complete genome sequence of Pedobacter cryoconitis PAMC 27485.</title>
        <authorList>
            <person name="Lee J."/>
            <person name="Kim O.-S."/>
        </authorList>
    </citation>
    <scope>NUCLEOTIDE SEQUENCE [LARGE SCALE GENOMIC DNA]</scope>
    <source>
        <strain evidence="1 2">PAMC 27485</strain>
    </source>
</reference>
<dbReference type="Gene3D" id="1.10.30.50">
    <property type="match status" value="1"/>
</dbReference>
<dbReference type="Proteomes" id="UP000071561">
    <property type="component" value="Chromosome"/>
</dbReference>
<accession>A0A127VC68</accession>
<protein>
    <submittedName>
        <fullName evidence="1">Uncharacterized protein</fullName>
    </submittedName>
</protein>
<organism evidence="1 2">
    <name type="scientific">Pedobacter cryoconitis</name>
    <dbReference type="NCBI Taxonomy" id="188932"/>
    <lineage>
        <taxon>Bacteria</taxon>
        <taxon>Pseudomonadati</taxon>
        <taxon>Bacteroidota</taxon>
        <taxon>Sphingobacteriia</taxon>
        <taxon>Sphingobacteriales</taxon>
        <taxon>Sphingobacteriaceae</taxon>
        <taxon>Pedobacter</taxon>
    </lineage>
</organism>
<dbReference type="AlphaFoldDB" id="A0A127VC68"/>
<proteinExistence type="predicted"/>
<dbReference type="RefSeq" id="WP_068400172.1">
    <property type="nucleotide sequence ID" value="NZ_CP014504.1"/>
</dbReference>
<sequence length="176" mass="20772">MDDNLRYAIWQAHDRRCLYTGEYLEDFKALEIDHIIPESTPADILAEKIRIHNLGSDFNVKTSLTNLAPSTRLANAKKGKEPFPLHRETYYLEIVSRKVERVKANLAKIKAQQLQKRKWLIETKSGNDFRFEEEFEVYRNLTISEYPHDPNHYFMSNTELRFNAFLRVVIRSLVVV</sequence>
<evidence type="ECO:0000313" key="2">
    <source>
        <dbReference type="Proteomes" id="UP000071561"/>
    </source>
</evidence>
<keyword evidence="2" id="KW-1185">Reference proteome</keyword>
<dbReference type="KEGG" id="pcm:AY601_2062"/>
<gene>
    <name evidence="1" type="ORF">AY601_2062</name>
</gene>
<name>A0A127VC68_9SPHI</name>